<sequence>MAGAAIIEAGATGDLNQLKGAVFFLVEAIRKKVDDEWEFQKICDEYSDFSTGRNVLHHAAEIGVTPLAEAANGGHVKIVEFLIKHGAEISLPNIVGVSPLHYALLKDNKELVEMLLVGGALVEVDSAHGTPLQIAISRGNVEAVRALLFRGADVGKHNLQSCLNHFKSRSFECLNLLLEADADPNLYCGGPSPLASAAKEGDTKFLKRLLEAGSDPNSLVNLYDIFKPIEEAAMVHNRAAVEILFPVTERIAHYPNWTVDGIIEYIDSEDFRTTSEEKLRMELTELKLGGMHDASKKEYHQAMMKYKMASHLDPYNPTLISKRSLWEAHLGLGSYAVIDALKWFRLKPDLPDPVHLNRGGNEIFKKFLLAGLAFSLDPHNNEAYKQPPRDFGLSINKAERFKSNSLKNLNAMAASISVIGSAIFQAGANPNLYYFGLSPLASAAKEGDTKFLKCLLEAKADPNAFQSTSFFKTNEPSFNLVDECYQLDTYCIDNDDSQDIIKPIEDAAMVRNRAAVDILFPMEKRMRICLAVLDLRGEQDASNKEYNHSIVNYRMATQLEPSNPTWVIKRSLCEARMGLRNHALVDAQKCIRLKPDLPVPYHGEIANEIVKLVKMAGPAIFEAGAKGDLKQLKAISKKVDDGWEFRKICDEYYDFSTGRNVLQHAARIGHFNICKFLIEGVQVSLNSLTSKRDTPLAEAVKGGNIKTAKFIIKHRAVNGFANIEGFTPLHHAVLKDNMELMELLLVEGGSVDRDSVDGTPLQLAVSRGNAETVKFADTPLLCAVKSRSFECLNLLLEAGANPNLHYAGLSPLGSAAKEEDTKFLKRLLEAKADPNSFKSDITKPIQDAAMVRNRAAVEILFPLAEQIAHYPNWTVDGIIEYTHSEEFKTKMENKMTICLETLDLRGKQYASNKEYNDSIINYRMASHLDPSNPTWVLKLSTCEARMGLRHRSLFNAQICIRLKPDFAVPYHEGEMTNEIVKKFLMACLAFSLDPYNSETGRAFRGSLFDYFVWLSQMSSPDQILSCEAGASGDLNQLKAIRKKVAGELEFRKICDEYSDFSSGQNVLHHAAEIGHFEICKFLIKTVRVYINAMTYKRNTPLAEAVKGEHVKIVEFLIKHDAVVSLPNIEGFTALHFAVLKDNMELMELLQKKGAFIDADSVGGTPLQIAVSRGNVDAVKSLLSHGANVGSTILFADHSLVYVILCFTLPIRTADSPLLCAVKSRSFECLNLVLAAGAHPNLYYSRLSPLASAAKEGDTKLDAREGICVHATLDAQKWTRLKPDLPVPVPHHGGETAAANEIFKNLNAMASNSENGNLLSSLSVSISCAISLLDSILQLVKMAGSAIFGAVANGDLKQLRAIRRKVDDGWEFRKICDEYCDFSTGQTVLHHAAGIGHFKICKFLIEDVKVHIDASTYKRDTPLAEAVKGGHINIVKFIINHRGVIGFANFMGFTPLHYAVLKDNRELVELLLVEGAFPDPDSVDGTPLQIAVSLGNAEAVKSLLSHGANLAFYCAVSDTPLVCAVKSRSFECLNVLLEAGANPNLYYTGLSPLSSAAKEGDTKFLKRLLEAKADPNSFQADIFQPIEDAAMVRNRAAVEILFPVTKRLVHHPKWTVDGIIEHSHSEEFKTMMKKKMINILEALELGGKQDVINKEYNHSIVKYRMATRLDLSNATWVLKQSVCEARMGLRTYALFDAQKCIRLKPNFAFPHHEGEIANEIAKKFLMACLAFSLDPYSMETSRAFRGSLFDYFVWLSQMSSMDDILNFGASIIEAGASGDLYQLKAIRNKFADEWEFRKICDQYSDFSTGRNVLHHAVGIGHFDVCKFLIKTVGVHIDAVTYKRDTPLAKAVKGDHVKIVEFLIKHGAKISLANVEGFTPLHYAAQNGNRELVDFLVKEGALIEADSADGSPLQIAVSHGNVETVKALLSHGAKVGSTHNLLFADDSLVYIIVFVDTPLICAVKSGSFECMRLLLEAGANPNDYYAGLSTLASAVKEGNTEFLKYLLKAKADPNSSNKDTYSIDNDDFQDFFKPIEIAAMVQNRAAVEILFPVTEQLAHYPTNWTVDGLMEGVHIEGFKTMMDKRITRRLTALDLGGLRDAGNKDFYRAIYQYRMASCIDPCNATWVSNRSLWEARVGKCVHSLIDAQKCIRLKPDLPVPVPLNNGAAANEIFKKFLYACLAFLLDPYNEAMCDAFR</sequence>
<feature type="repeat" description="ANK" evidence="1">
    <location>
        <begin position="1952"/>
        <end position="1984"/>
    </location>
</feature>
<feature type="repeat" description="ANK" evidence="1">
    <location>
        <begin position="1482"/>
        <end position="1509"/>
    </location>
</feature>
<feature type="repeat" description="ANK" evidence="1">
    <location>
        <begin position="1547"/>
        <end position="1579"/>
    </location>
</feature>
<name>A0A8X8WR81_SALSN</name>
<feature type="repeat" description="ANK" evidence="1">
    <location>
        <begin position="1161"/>
        <end position="1188"/>
    </location>
</feature>
<feature type="repeat" description="ANK" evidence="1">
    <location>
        <begin position="1129"/>
        <end position="1161"/>
    </location>
</feature>
<feature type="repeat" description="ANK" evidence="1">
    <location>
        <begin position="807"/>
        <end position="839"/>
    </location>
</feature>
<keyword evidence="1" id="KW-0040">ANK repeat</keyword>
<dbReference type="EMBL" id="PNBA02000015">
    <property type="protein sequence ID" value="KAG6399110.1"/>
    <property type="molecule type" value="Genomic_DNA"/>
</dbReference>
<feature type="repeat" description="ANK" evidence="1">
    <location>
        <begin position="95"/>
        <end position="127"/>
    </location>
</feature>
<keyword evidence="4" id="KW-1185">Reference proteome</keyword>
<feature type="repeat" description="ANK" evidence="1">
    <location>
        <begin position="1874"/>
        <end position="1906"/>
    </location>
</feature>
<evidence type="ECO:0000256" key="1">
    <source>
        <dbReference type="PROSITE-ProRule" id="PRU00023"/>
    </source>
</evidence>
<feature type="repeat" description="ANK" evidence="1">
    <location>
        <begin position="775"/>
        <end position="807"/>
    </location>
</feature>
<feature type="repeat" description="TPR" evidence="2">
    <location>
        <begin position="899"/>
        <end position="932"/>
    </location>
</feature>
<dbReference type="Pfam" id="PF00023">
    <property type="entry name" value="Ank"/>
    <property type="match status" value="1"/>
</dbReference>
<reference evidence="3" key="2">
    <citation type="submission" date="2020-08" db="EMBL/GenBank/DDBJ databases">
        <title>Plant Genome Project.</title>
        <authorList>
            <person name="Zhang R.-G."/>
        </authorList>
    </citation>
    <scope>NUCLEOTIDE SEQUENCE</scope>
    <source>
        <strain evidence="3">Huo1</strain>
        <tissue evidence="3">Leaf</tissue>
    </source>
</reference>
<dbReference type="PROSITE" id="PS50297">
    <property type="entry name" value="ANK_REP_REGION"/>
    <property type="match status" value="16"/>
</dbReference>
<organism evidence="3">
    <name type="scientific">Salvia splendens</name>
    <name type="common">Scarlet sage</name>
    <dbReference type="NCBI Taxonomy" id="180675"/>
    <lineage>
        <taxon>Eukaryota</taxon>
        <taxon>Viridiplantae</taxon>
        <taxon>Streptophyta</taxon>
        <taxon>Embryophyta</taxon>
        <taxon>Tracheophyta</taxon>
        <taxon>Spermatophyta</taxon>
        <taxon>Magnoliopsida</taxon>
        <taxon>eudicotyledons</taxon>
        <taxon>Gunneridae</taxon>
        <taxon>Pentapetalae</taxon>
        <taxon>asterids</taxon>
        <taxon>lamiids</taxon>
        <taxon>Lamiales</taxon>
        <taxon>Lamiaceae</taxon>
        <taxon>Nepetoideae</taxon>
        <taxon>Mentheae</taxon>
        <taxon>Salviinae</taxon>
        <taxon>Salvia</taxon>
        <taxon>Salvia subgen. Calosphace</taxon>
        <taxon>core Calosphace</taxon>
    </lineage>
</organism>
<dbReference type="SUPFAM" id="SSF48403">
    <property type="entry name" value="Ankyrin repeat"/>
    <property type="match status" value="5"/>
</dbReference>
<dbReference type="SMART" id="SM00248">
    <property type="entry name" value="ANK"/>
    <property type="match status" value="28"/>
</dbReference>
<feature type="repeat" description="ANK" evidence="1">
    <location>
        <begin position="1450"/>
        <end position="1475"/>
    </location>
</feature>
<feature type="repeat" description="ANK" evidence="1">
    <location>
        <begin position="1984"/>
        <end position="2016"/>
    </location>
</feature>
<dbReference type="InterPro" id="IPR019734">
    <property type="entry name" value="TPR_rpt"/>
</dbReference>
<evidence type="ECO:0000313" key="4">
    <source>
        <dbReference type="Proteomes" id="UP000298416"/>
    </source>
</evidence>
<dbReference type="InterPro" id="IPR002110">
    <property type="entry name" value="Ankyrin_rpt"/>
</dbReference>
<dbReference type="Pfam" id="PF12796">
    <property type="entry name" value="Ank_2"/>
    <property type="match status" value="10"/>
</dbReference>
<proteinExistence type="predicted"/>
<feature type="repeat" description="ANK" evidence="1">
    <location>
        <begin position="724"/>
        <end position="756"/>
    </location>
</feature>
<evidence type="ECO:0000256" key="2">
    <source>
        <dbReference type="PROSITE-ProRule" id="PRU00339"/>
    </source>
</evidence>
<reference evidence="3" key="1">
    <citation type="submission" date="2018-01" db="EMBL/GenBank/DDBJ databases">
        <authorList>
            <person name="Mao J.F."/>
        </authorList>
    </citation>
    <scope>NUCLEOTIDE SEQUENCE</scope>
    <source>
        <strain evidence="3">Huo1</strain>
        <tissue evidence="3">Leaf</tissue>
    </source>
</reference>
<dbReference type="Gene3D" id="1.25.40.10">
    <property type="entry name" value="Tetratricopeptide repeat domain"/>
    <property type="match status" value="2"/>
</dbReference>
<dbReference type="Gene3D" id="1.25.40.20">
    <property type="entry name" value="Ankyrin repeat-containing domain"/>
    <property type="match status" value="9"/>
</dbReference>
<feature type="repeat" description="ANK" evidence="1">
    <location>
        <begin position="127"/>
        <end position="159"/>
    </location>
</feature>
<keyword evidence="2" id="KW-0802">TPR repeat</keyword>
<feature type="repeat" description="ANK" evidence="1">
    <location>
        <begin position="1841"/>
        <end position="1873"/>
    </location>
</feature>
<dbReference type="PROSITE" id="PS50088">
    <property type="entry name" value="ANK_REPEAT"/>
    <property type="match status" value="18"/>
</dbReference>
<dbReference type="PROSITE" id="PS50005">
    <property type="entry name" value="TPR"/>
    <property type="match status" value="1"/>
</dbReference>
<gene>
    <name evidence="3" type="ORF">SASPL_140584</name>
</gene>
<dbReference type="SUPFAM" id="SSF48452">
    <property type="entry name" value="TPR-like"/>
    <property type="match status" value="4"/>
</dbReference>
<dbReference type="Proteomes" id="UP000298416">
    <property type="component" value="Unassembled WGS sequence"/>
</dbReference>
<dbReference type="InterPro" id="IPR011990">
    <property type="entry name" value="TPR-like_helical_dom_sf"/>
</dbReference>
<accession>A0A8X8WR81</accession>
<dbReference type="PRINTS" id="PR01415">
    <property type="entry name" value="ANKYRIN"/>
</dbReference>
<feature type="repeat" description="ANK" evidence="1">
    <location>
        <begin position="62"/>
        <end position="94"/>
    </location>
</feature>
<dbReference type="PANTHER" id="PTHR46224">
    <property type="entry name" value="ANKYRIN REPEAT FAMILY PROTEIN"/>
    <property type="match status" value="1"/>
</dbReference>
<dbReference type="InterPro" id="IPR051616">
    <property type="entry name" value="Cul2-RING_E3_ligase_SR"/>
</dbReference>
<feature type="repeat" description="ANK" evidence="1">
    <location>
        <begin position="189"/>
        <end position="221"/>
    </location>
</feature>
<feature type="repeat" description="ANK" evidence="1">
    <location>
        <begin position="435"/>
        <end position="467"/>
    </location>
</feature>
<evidence type="ECO:0000313" key="3">
    <source>
        <dbReference type="EMBL" id="KAG6399110.1"/>
    </source>
</evidence>
<comment type="caution">
    <text evidence="3">The sequence shown here is derived from an EMBL/GenBank/DDBJ whole genome shotgun (WGS) entry which is preliminary data.</text>
</comment>
<dbReference type="PANTHER" id="PTHR46224:SF6">
    <property type="entry name" value="ANKYRIN REPEAT FAMILY PROTEIN"/>
    <property type="match status" value="1"/>
</dbReference>
<dbReference type="InterPro" id="IPR036770">
    <property type="entry name" value="Ankyrin_rpt-contain_sf"/>
</dbReference>
<protein>
    <submittedName>
        <fullName evidence="3">Uncharacterized protein</fullName>
    </submittedName>
</protein>
<feature type="repeat" description="ANK" evidence="1">
    <location>
        <begin position="1906"/>
        <end position="1938"/>
    </location>
</feature>